<sequence length="565" mass="64562">MLVGCQQEDLLQSAQEEGKTHQRNQSQSRMVEGLIPFTVDNVQAALPIVLTYYRTNRPIVAEKFAHYQVEPTHVYYKFMPQDSIQQARLMEAEDVLQLTTSPLEFSRTERTEDPVEDEIPVYYGIAKYNAAVPDVPHDVIAKLHFTDEDRLEDMQANYDEIEFKQNLMYETRKIAGHLDDEELNEGYMNYEEGIQDKNNGSGAASRLFAKKWRPSGNIRVEEDIVRTNNSSKNHYEGVKRATVNVLKWGWLQVEQGTTDGNGYFSTGTTYTKNVHYKVKFKHDYVTVKEGNFYNTADYFSGEHKRAPLNITFMKDGPLSHYHFFALVHNASYDYYNRCLSKFGLHNPGKLNITALYYGSNSNSGAQWYPFNSAIRVSRSSSGFYRGSDGIYATTVHELTHNSQRKMDPGMFSLLYSGNKQRKLMIESWAEGVETIVTNDRYTSMFSSNGYGVYRSSTRGTHASTLVWNGLRQHQSISDMNAYTPLVIDLVDNFNQSLVLNNPNIPNERVYGYTLAQIQTALNTSRTLDQWKGRLESLYSNSTEPMLGDVFGYAQTVLSNSANWTD</sequence>
<proteinExistence type="predicted"/>
<dbReference type="Proteomes" id="UP000256257">
    <property type="component" value="Unassembled WGS sequence"/>
</dbReference>
<keyword evidence="2" id="KW-1185">Reference proteome</keyword>
<dbReference type="AlphaFoldDB" id="A0A3D9AMY5"/>
<evidence type="ECO:0000313" key="2">
    <source>
        <dbReference type="Proteomes" id="UP000256257"/>
    </source>
</evidence>
<dbReference type="EMBL" id="QNVV01000027">
    <property type="protein sequence ID" value="REC42683.1"/>
    <property type="molecule type" value="Genomic_DNA"/>
</dbReference>
<comment type="caution">
    <text evidence="1">The sequence shown here is derived from an EMBL/GenBank/DDBJ whole genome shotgun (WGS) entry which is preliminary data.</text>
</comment>
<accession>A0A3D9AMY5</accession>
<organism evidence="1 2">
    <name type="scientific">Chryseobacterium pennipullorum</name>
    <dbReference type="NCBI Taxonomy" id="2258963"/>
    <lineage>
        <taxon>Bacteria</taxon>
        <taxon>Pseudomonadati</taxon>
        <taxon>Bacteroidota</taxon>
        <taxon>Flavobacteriia</taxon>
        <taxon>Flavobacteriales</taxon>
        <taxon>Weeksellaceae</taxon>
        <taxon>Chryseobacterium group</taxon>
        <taxon>Chryseobacterium</taxon>
    </lineage>
</organism>
<protein>
    <submittedName>
        <fullName evidence="1">Uncharacterized protein</fullName>
    </submittedName>
</protein>
<gene>
    <name evidence="1" type="ORF">DRF67_20260</name>
</gene>
<name>A0A3D9AMY5_9FLAO</name>
<reference evidence="1 2" key="1">
    <citation type="submission" date="2018-06" db="EMBL/GenBank/DDBJ databases">
        <title>Novel Chryseobacterium species.</title>
        <authorList>
            <person name="Newman J."/>
            <person name="Hugo C."/>
            <person name="Oosthuizen L."/>
            <person name="Charimba G."/>
        </authorList>
    </citation>
    <scope>NUCLEOTIDE SEQUENCE [LARGE SCALE GENOMIC DNA]</scope>
    <source>
        <strain evidence="1 2">7_F195</strain>
    </source>
</reference>
<evidence type="ECO:0000313" key="1">
    <source>
        <dbReference type="EMBL" id="REC42683.1"/>
    </source>
</evidence>